<keyword evidence="2" id="KW-0732">Signal</keyword>
<feature type="region of interest" description="Disordered" evidence="1">
    <location>
        <begin position="156"/>
        <end position="176"/>
    </location>
</feature>
<evidence type="ECO:0000313" key="4">
    <source>
        <dbReference type="Proteomes" id="UP001632038"/>
    </source>
</evidence>
<protein>
    <recommendedName>
        <fullName evidence="5">Polygalacturonase</fullName>
    </recommendedName>
</protein>
<dbReference type="PANTHER" id="PTHR33928:SF2">
    <property type="entry name" value="PECTATE LYASE SUPERFAMILY PROTEIN DOMAIN-CONTAINING PROTEIN-RELATED"/>
    <property type="match status" value="1"/>
</dbReference>
<dbReference type="InterPro" id="IPR011050">
    <property type="entry name" value="Pectin_lyase_fold/virulence"/>
</dbReference>
<evidence type="ECO:0000256" key="1">
    <source>
        <dbReference type="SAM" id="MobiDB-lite"/>
    </source>
</evidence>
<sequence>MMKSFSSATVKTFFLLLLLLKQTQCSVGKLKLYEFQRKLQQKTSNSQISAAQNYPKTIGRVFYPTGYGADPTGAHDSSSAILDALSDAAKVKTGVQMLPGISDFGGVVIDFQGGNFKISQPIRFPPGIGNIVVQGGTLRASDTFPGDRHLIELWATGSPKPSSSSPKNDAPTTFYDSKDTNRDGITYEDITFRDILFDSSFRGGGLLVISSARIHVTDSFFLRFTTQGIIIKWGHETFISNCFLGQHPTVGGDPGERSFGGTAIDIASTDNAVTDVVVFSAAIGIVLRGNANIVTGVHCYNKATDFGGVGISVQSAQNRIISPYMDYNNIVIVDPDQVHVSNGFFLGNGSVVLKSNAGRVSGLTIVDNVFSGGSVPIVRIEGVFKRIDQVVVDRNVANGMEMRSTVAKMAVAGVNGTSWRADFSKVLLFPNKINHVEYSFFLRPVGGIESGFGDHAVTKVSNNAVVIESRKKVNAVVSISVDQYNMVGEKSLDLM</sequence>
<proteinExistence type="predicted"/>
<feature type="signal peptide" evidence="2">
    <location>
        <begin position="1"/>
        <end position="25"/>
    </location>
</feature>
<accession>A0ABD3BHE0</accession>
<gene>
    <name evidence="3" type="ORF">CASFOL_039081</name>
</gene>
<dbReference type="EMBL" id="JAVIJP010000087">
    <property type="protein sequence ID" value="KAL3616687.1"/>
    <property type="molecule type" value="Genomic_DNA"/>
</dbReference>
<name>A0ABD3BHE0_9LAMI</name>
<evidence type="ECO:0000256" key="2">
    <source>
        <dbReference type="SAM" id="SignalP"/>
    </source>
</evidence>
<dbReference type="PANTHER" id="PTHR33928">
    <property type="entry name" value="POLYGALACTURONASE QRT3"/>
    <property type="match status" value="1"/>
</dbReference>
<dbReference type="Gene3D" id="2.160.20.10">
    <property type="entry name" value="Single-stranded right-handed beta-helix, Pectin lyase-like"/>
    <property type="match status" value="1"/>
</dbReference>
<feature type="compositionally biased region" description="Low complexity" evidence="1">
    <location>
        <begin position="158"/>
        <end position="167"/>
    </location>
</feature>
<reference evidence="4" key="1">
    <citation type="journal article" date="2024" name="IScience">
        <title>Strigolactones Initiate the Formation of Haustorium-like Structures in Castilleja.</title>
        <authorList>
            <person name="Buerger M."/>
            <person name="Peterson D."/>
            <person name="Chory J."/>
        </authorList>
    </citation>
    <scope>NUCLEOTIDE SEQUENCE [LARGE SCALE GENOMIC DNA]</scope>
</reference>
<dbReference type="SUPFAM" id="SSF51126">
    <property type="entry name" value="Pectin lyase-like"/>
    <property type="match status" value="1"/>
</dbReference>
<comment type="caution">
    <text evidence="3">The sequence shown here is derived from an EMBL/GenBank/DDBJ whole genome shotgun (WGS) entry which is preliminary data.</text>
</comment>
<dbReference type="AlphaFoldDB" id="A0ABD3BHE0"/>
<organism evidence="3 4">
    <name type="scientific">Castilleja foliolosa</name>
    <dbReference type="NCBI Taxonomy" id="1961234"/>
    <lineage>
        <taxon>Eukaryota</taxon>
        <taxon>Viridiplantae</taxon>
        <taxon>Streptophyta</taxon>
        <taxon>Embryophyta</taxon>
        <taxon>Tracheophyta</taxon>
        <taxon>Spermatophyta</taxon>
        <taxon>Magnoliopsida</taxon>
        <taxon>eudicotyledons</taxon>
        <taxon>Gunneridae</taxon>
        <taxon>Pentapetalae</taxon>
        <taxon>asterids</taxon>
        <taxon>lamiids</taxon>
        <taxon>Lamiales</taxon>
        <taxon>Orobanchaceae</taxon>
        <taxon>Pedicularideae</taxon>
        <taxon>Castillejinae</taxon>
        <taxon>Castilleja</taxon>
    </lineage>
</organism>
<evidence type="ECO:0008006" key="5">
    <source>
        <dbReference type="Google" id="ProtNLM"/>
    </source>
</evidence>
<dbReference type="InterPro" id="IPR012334">
    <property type="entry name" value="Pectin_lyas_fold"/>
</dbReference>
<evidence type="ECO:0000313" key="3">
    <source>
        <dbReference type="EMBL" id="KAL3616687.1"/>
    </source>
</evidence>
<dbReference type="Proteomes" id="UP001632038">
    <property type="component" value="Unassembled WGS sequence"/>
</dbReference>
<keyword evidence="4" id="KW-1185">Reference proteome</keyword>
<dbReference type="InterPro" id="IPR039279">
    <property type="entry name" value="QRT3-like"/>
</dbReference>
<feature type="chain" id="PRO_5044768158" description="Polygalacturonase" evidence="2">
    <location>
        <begin position="26"/>
        <end position="495"/>
    </location>
</feature>